<dbReference type="EMBL" id="VIGX01000012">
    <property type="protein sequence ID" value="TWS27541.1"/>
    <property type="molecule type" value="Genomic_DNA"/>
</dbReference>
<dbReference type="AlphaFoldDB" id="A0A5C5RZW5"/>
<protein>
    <submittedName>
        <fullName evidence="1">Uncharacterized protein</fullName>
    </submittedName>
</protein>
<organism evidence="1 2">
    <name type="scientific">Tsukamurella conjunctivitidis</name>
    <dbReference type="NCBI Taxonomy" id="2592068"/>
    <lineage>
        <taxon>Bacteria</taxon>
        <taxon>Bacillati</taxon>
        <taxon>Actinomycetota</taxon>
        <taxon>Actinomycetes</taxon>
        <taxon>Mycobacteriales</taxon>
        <taxon>Tsukamurellaceae</taxon>
        <taxon>Tsukamurella</taxon>
    </lineage>
</organism>
<comment type="caution">
    <text evidence="1">The sequence shown here is derived from an EMBL/GenBank/DDBJ whole genome shotgun (WGS) entry which is preliminary data.</text>
</comment>
<evidence type="ECO:0000313" key="2">
    <source>
        <dbReference type="Proteomes" id="UP000319375"/>
    </source>
</evidence>
<name>A0A5C5RZW5_9ACTN</name>
<gene>
    <name evidence="1" type="ORF">FK530_17545</name>
</gene>
<keyword evidence="2" id="KW-1185">Reference proteome</keyword>
<sequence length="107" mass="12182">MPAGYTIDQHWQDRLARARWTTWNDAINWAAHHHAGISVIAAHLGVPQVDILEQLRHWWTAHPETLRQSSRPNAQASLPGYGIRAPCPACRLYFTDVAAHYRAAHTR</sequence>
<dbReference type="OrthoDB" id="4381337at2"/>
<proteinExistence type="predicted"/>
<dbReference type="RefSeq" id="WP_146488279.1">
    <property type="nucleotide sequence ID" value="NZ_VIGX01000012.1"/>
</dbReference>
<reference evidence="1 2" key="1">
    <citation type="submission" date="2019-06" db="EMBL/GenBank/DDBJ databases">
        <title>Tsukamurella conjunctivitidis sp. nov., Tsukamurella assacharolytica sp. nov. and Tsukamurella sputae sp. nov. isolated from patients with conjunctivitis, bacteraemia (lymphoma) and respiratory infection (sputum) in Hong Kong.</title>
        <authorList>
            <person name="Teng J.L.L."/>
            <person name="Lee H.H."/>
            <person name="Fong J.Y.H."/>
            <person name="Fok K.M.N."/>
            <person name="Lau S.K.P."/>
            <person name="Woo P.C.Y."/>
        </authorList>
    </citation>
    <scope>NUCLEOTIDE SEQUENCE [LARGE SCALE GENOMIC DNA]</scope>
    <source>
        <strain evidence="1 2">HKU72</strain>
    </source>
</reference>
<accession>A0A5C5RZW5</accession>
<dbReference type="Proteomes" id="UP000319375">
    <property type="component" value="Unassembled WGS sequence"/>
</dbReference>
<evidence type="ECO:0000313" key="1">
    <source>
        <dbReference type="EMBL" id="TWS27541.1"/>
    </source>
</evidence>